<keyword evidence="2" id="KW-1185">Reference proteome</keyword>
<sequence length="111" mass="12528">MCFPSFDDPMLTNSTTLANHAPGWDLPQYAYMPNGPGIMTVFVRLGCHFADIAVRTPAAQVLAAFNLRMMRDESGHEVDCTERHLCCRQCHKPDNRVPDSCGCEDSHYFFE</sequence>
<protein>
    <submittedName>
        <fullName evidence="1">Uncharacterized protein</fullName>
    </submittedName>
</protein>
<gene>
    <name evidence="1" type="ORF">NEOLEDRAFT_726273</name>
</gene>
<evidence type="ECO:0000313" key="2">
    <source>
        <dbReference type="Proteomes" id="UP000076761"/>
    </source>
</evidence>
<dbReference type="AlphaFoldDB" id="A0A165Q0H3"/>
<name>A0A165Q0H3_9AGAM</name>
<dbReference type="EMBL" id="KV425603">
    <property type="protein sequence ID" value="KZT21745.1"/>
    <property type="molecule type" value="Genomic_DNA"/>
</dbReference>
<dbReference type="Proteomes" id="UP000076761">
    <property type="component" value="Unassembled WGS sequence"/>
</dbReference>
<dbReference type="InParanoid" id="A0A165Q0H3"/>
<organism evidence="1 2">
    <name type="scientific">Neolentinus lepideus HHB14362 ss-1</name>
    <dbReference type="NCBI Taxonomy" id="1314782"/>
    <lineage>
        <taxon>Eukaryota</taxon>
        <taxon>Fungi</taxon>
        <taxon>Dikarya</taxon>
        <taxon>Basidiomycota</taxon>
        <taxon>Agaricomycotina</taxon>
        <taxon>Agaricomycetes</taxon>
        <taxon>Gloeophyllales</taxon>
        <taxon>Gloeophyllaceae</taxon>
        <taxon>Neolentinus</taxon>
    </lineage>
</organism>
<accession>A0A165Q0H3</accession>
<evidence type="ECO:0000313" key="1">
    <source>
        <dbReference type="EMBL" id="KZT21745.1"/>
    </source>
</evidence>
<reference evidence="1 2" key="1">
    <citation type="journal article" date="2016" name="Mol. Biol. Evol.">
        <title>Comparative Genomics of Early-Diverging Mushroom-Forming Fungi Provides Insights into the Origins of Lignocellulose Decay Capabilities.</title>
        <authorList>
            <person name="Nagy L.G."/>
            <person name="Riley R."/>
            <person name="Tritt A."/>
            <person name="Adam C."/>
            <person name="Daum C."/>
            <person name="Floudas D."/>
            <person name="Sun H."/>
            <person name="Yadav J.S."/>
            <person name="Pangilinan J."/>
            <person name="Larsson K.H."/>
            <person name="Matsuura K."/>
            <person name="Barry K."/>
            <person name="Labutti K."/>
            <person name="Kuo R."/>
            <person name="Ohm R.A."/>
            <person name="Bhattacharya S.S."/>
            <person name="Shirouzu T."/>
            <person name="Yoshinaga Y."/>
            <person name="Martin F.M."/>
            <person name="Grigoriev I.V."/>
            <person name="Hibbett D.S."/>
        </authorList>
    </citation>
    <scope>NUCLEOTIDE SEQUENCE [LARGE SCALE GENOMIC DNA]</scope>
    <source>
        <strain evidence="1 2">HHB14362 ss-1</strain>
    </source>
</reference>
<proteinExistence type="predicted"/>